<protein>
    <submittedName>
        <fullName evidence="1">Uncharacterized protein</fullName>
    </submittedName>
</protein>
<gene>
    <name evidence="1" type="ORF">CTAYLR_008946</name>
</gene>
<proteinExistence type="predicted"/>
<reference evidence="1" key="1">
    <citation type="submission" date="2023-01" db="EMBL/GenBank/DDBJ databases">
        <title>Metagenome sequencing of chrysophaentin producing Chrysophaeum taylorii.</title>
        <authorList>
            <person name="Davison J."/>
            <person name="Bewley C."/>
        </authorList>
    </citation>
    <scope>NUCLEOTIDE SEQUENCE</scope>
    <source>
        <strain evidence="1">NIES-1699</strain>
    </source>
</reference>
<organism evidence="1 2">
    <name type="scientific">Chrysophaeum taylorii</name>
    <dbReference type="NCBI Taxonomy" id="2483200"/>
    <lineage>
        <taxon>Eukaryota</taxon>
        <taxon>Sar</taxon>
        <taxon>Stramenopiles</taxon>
        <taxon>Ochrophyta</taxon>
        <taxon>Pelagophyceae</taxon>
        <taxon>Pelagomonadales</taxon>
        <taxon>Pelagomonadaceae</taxon>
        <taxon>Chrysophaeum</taxon>
    </lineage>
</organism>
<evidence type="ECO:0000313" key="2">
    <source>
        <dbReference type="Proteomes" id="UP001230188"/>
    </source>
</evidence>
<dbReference type="Proteomes" id="UP001230188">
    <property type="component" value="Unassembled WGS sequence"/>
</dbReference>
<keyword evidence="2" id="KW-1185">Reference proteome</keyword>
<accession>A0AAD7UD40</accession>
<comment type="caution">
    <text evidence="1">The sequence shown here is derived from an EMBL/GenBank/DDBJ whole genome shotgun (WGS) entry which is preliminary data.</text>
</comment>
<dbReference type="AlphaFoldDB" id="A0AAD7UD40"/>
<sequence>MWLVLASSALAFAPRTQIRRVAKLRASSIFEDDKVLGVLGIDYDYPPIDGDIDGPNTFTFKVIREVVKGLTFERAQAGYIDAGIKEELARAVKVLEGKGVVGLTGDCGFMMFYQKVVNDLTHLPVFMSSLLQSSLLASSFEEDERVAIFTANSTSLEPAIPELLGMCGIRDDKMDQFYVVGCQDIEGFDAVAKGQAVNTTLVNRGIKTLLAQQLEQNPKTRAALIECTELPFYGNTFRRDFNLTTFDAVTLANFFYSSRAVNTNFNDG</sequence>
<evidence type="ECO:0000313" key="1">
    <source>
        <dbReference type="EMBL" id="KAJ8602864.1"/>
    </source>
</evidence>
<dbReference type="EMBL" id="JAQMWT010000365">
    <property type="protein sequence ID" value="KAJ8602864.1"/>
    <property type="molecule type" value="Genomic_DNA"/>
</dbReference>
<name>A0AAD7UD40_9STRA</name>